<keyword evidence="2 7" id="KW-0732">Signal</keyword>
<dbReference type="Pfam" id="PF03009">
    <property type="entry name" value="GDPD"/>
    <property type="match status" value="1"/>
</dbReference>
<evidence type="ECO:0000256" key="4">
    <source>
        <dbReference type="ARBA" id="ARBA00022801"/>
    </source>
</evidence>
<evidence type="ECO:0000256" key="2">
    <source>
        <dbReference type="ARBA" id="ARBA00022729"/>
    </source>
</evidence>
<evidence type="ECO:0000256" key="7">
    <source>
        <dbReference type="SAM" id="SignalP"/>
    </source>
</evidence>
<evidence type="ECO:0000256" key="1">
    <source>
        <dbReference type="ARBA" id="ARBA00012247"/>
    </source>
</evidence>
<keyword evidence="3" id="KW-0319">Glycerol metabolism</keyword>
<feature type="signal peptide" evidence="7">
    <location>
        <begin position="1"/>
        <end position="24"/>
    </location>
</feature>
<evidence type="ECO:0000256" key="5">
    <source>
        <dbReference type="ARBA" id="ARBA00047512"/>
    </source>
</evidence>
<sequence>MASLRVVSVLVLVAMAASAGGVAARPLVGGGGAWENRAPLQTSRPFNIAHRGSNGELPEETAAAYARAIDEGADFIEADIEATKDGHLVCFHDTTLDGTTDVADHPEFAGRRRTLEVQWANVTGYFVSTWTVRRPLHASCRSVVCFTSVSLSIHLVVNTKPTVAADFTLVELKTLRAKQRWDFRDKSHNGEQVDPVSRPARPHGRSTIISCFLFPLNCTKYEQRRSQTSWPRFFPQASRRSSRSTSSSTSR</sequence>
<dbReference type="GO" id="GO:0006071">
    <property type="term" value="P:glycerol metabolic process"/>
    <property type="evidence" value="ECO:0007669"/>
    <property type="project" value="UniProtKB-KW"/>
</dbReference>
<reference evidence="9" key="1">
    <citation type="journal article" date="2009" name="PLoS Genet.">
        <title>Sequencing, mapping, and analysis of 27,455 maize full-length cDNAs.</title>
        <authorList>
            <person name="Soderlund C."/>
            <person name="Descour A."/>
            <person name="Kudrna D."/>
            <person name="Bomhoff M."/>
            <person name="Boyd L."/>
            <person name="Currie J."/>
            <person name="Angelova A."/>
            <person name="Collura K."/>
            <person name="Wissotski M."/>
            <person name="Ashley E."/>
            <person name="Morrow D."/>
            <person name="Fernandes J."/>
            <person name="Walbot V."/>
            <person name="Yu Y."/>
        </authorList>
    </citation>
    <scope>NUCLEOTIDE SEQUENCE</scope>
    <source>
        <strain evidence="9">B73</strain>
    </source>
</reference>
<dbReference type="SUPFAM" id="SSF51695">
    <property type="entry name" value="PLC-like phosphodiesterases"/>
    <property type="match status" value="1"/>
</dbReference>
<dbReference type="PANTHER" id="PTHR43620">
    <property type="entry name" value="GLYCEROPHOSPHORYL DIESTER PHOSPHODIESTERASE"/>
    <property type="match status" value="1"/>
</dbReference>
<dbReference type="InterPro" id="IPR017946">
    <property type="entry name" value="PLC-like_Pdiesterase_TIM-brl"/>
</dbReference>
<dbReference type="GO" id="GO:0006629">
    <property type="term" value="P:lipid metabolic process"/>
    <property type="evidence" value="ECO:0007669"/>
    <property type="project" value="InterPro"/>
</dbReference>
<protein>
    <recommendedName>
        <fullName evidence="1">glycerophosphodiester phosphodiesterase</fullName>
        <ecNumber evidence="1">3.1.4.46</ecNumber>
    </recommendedName>
</protein>
<dbReference type="PROSITE" id="PS51704">
    <property type="entry name" value="GP_PDE"/>
    <property type="match status" value="1"/>
</dbReference>
<dbReference type="ExpressionAtlas" id="C0P2K6">
    <property type="expression patterns" value="baseline and differential"/>
</dbReference>
<feature type="domain" description="GP-PDE" evidence="8">
    <location>
        <begin position="45"/>
        <end position="251"/>
    </location>
</feature>
<dbReference type="EMBL" id="BT062525">
    <property type="protein sequence ID" value="ACN27222.1"/>
    <property type="molecule type" value="mRNA"/>
</dbReference>
<accession>C0P2K6</accession>
<dbReference type="EC" id="3.1.4.46" evidence="1"/>
<evidence type="ECO:0000256" key="6">
    <source>
        <dbReference type="SAM" id="MobiDB-lite"/>
    </source>
</evidence>
<name>C0P2K6_MAIZE</name>
<dbReference type="InterPro" id="IPR030395">
    <property type="entry name" value="GP_PDE_dom"/>
</dbReference>
<feature type="region of interest" description="Disordered" evidence="6">
    <location>
        <begin position="232"/>
        <end position="251"/>
    </location>
</feature>
<evidence type="ECO:0000313" key="9">
    <source>
        <dbReference type="EMBL" id="ACN27222.1"/>
    </source>
</evidence>
<dbReference type="Gene3D" id="3.20.20.190">
    <property type="entry name" value="Phosphatidylinositol (PI) phosphodiesterase"/>
    <property type="match status" value="1"/>
</dbReference>
<dbReference type="PANTHER" id="PTHR43620:SF4">
    <property type="entry name" value="GLYCEROPHOSPHODIESTER PHOSPHODIESTERASE"/>
    <property type="match status" value="1"/>
</dbReference>
<proteinExistence type="evidence at transcript level"/>
<keyword evidence="4" id="KW-0378">Hydrolase</keyword>
<evidence type="ECO:0000259" key="8">
    <source>
        <dbReference type="PROSITE" id="PS51704"/>
    </source>
</evidence>
<comment type="catalytic activity">
    <reaction evidence="5">
        <text>a sn-glycero-3-phosphodiester + H2O = an alcohol + sn-glycerol 3-phosphate + H(+)</text>
        <dbReference type="Rhea" id="RHEA:12969"/>
        <dbReference type="ChEBI" id="CHEBI:15377"/>
        <dbReference type="ChEBI" id="CHEBI:15378"/>
        <dbReference type="ChEBI" id="CHEBI:30879"/>
        <dbReference type="ChEBI" id="CHEBI:57597"/>
        <dbReference type="ChEBI" id="CHEBI:83408"/>
        <dbReference type="EC" id="3.1.4.46"/>
    </reaction>
</comment>
<dbReference type="AlphaFoldDB" id="C0P2K6"/>
<dbReference type="GO" id="GO:0008889">
    <property type="term" value="F:glycerophosphodiester phosphodiesterase activity"/>
    <property type="evidence" value="ECO:0007669"/>
    <property type="project" value="UniProtKB-EC"/>
</dbReference>
<evidence type="ECO:0000256" key="3">
    <source>
        <dbReference type="ARBA" id="ARBA00022798"/>
    </source>
</evidence>
<feature type="chain" id="PRO_5002899899" description="glycerophosphodiester phosphodiesterase" evidence="7">
    <location>
        <begin position="25"/>
        <end position="251"/>
    </location>
</feature>
<organism evidence="9">
    <name type="scientific">Zea mays</name>
    <name type="common">Maize</name>
    <dbReference type="NCBI Taxonomy" id="4577"/>
    <lineage>
        <taxon>Eukaryota</taxon>
        <taxon>Viridiplantae</taxon>
        <taxon>Streptophyta</taxon>
        <taxon>Embryophyta</taxon>
        <taxon>Tracheophyta</taxon>
        <taxon>Spermatophyta</taxon>
        <taxon>Magnoliopsida</taxon>
        <taxon>Liliopsida</taxon>
        <taxon>Poales</taxon>
        <taxon>Poaceae</taxon>
        <taxon>PACMAD clade</taxon>
        <taxon>Panicoideae</taxon>
        <taxon>Andropogonodae</taxon>
        <taxon>Andropogoneae</taxon>
        <taxon>Tripsacinae</taxon>
        <taxon>Zea</taxon>
    </lineage>
</organism>